<evidence type="ECO:0000256" key="1">
    <source>
        <dbReference type="SAM" id="MobiDB-lite"/>
    </source>
</evidence>
<proteinExistence type="predicted"/>
<comment type="caution">
    <text evidence="2">The sequence shown here is derived from an EMBL/GenBank/DDBJ whole genome shotgun (WGS) entry which is preliminary data.</text>
</comment>
<accession>A0A9P8Q9Y5</accession>
<feature type="non-terminal residue" evidence="2">
    <location>
        <position position="292"/>
    </location>
</feature>
<feature type="region of interest" description="Disordered" evidence="1">
    <location>
        <begin position="196"/>
        <end position="292"/>
    </location>
</feature>
<evidence type="ECO:0000313" key="2">
    <source>
        <dbReference type="EMBL" id="KAH3686651.1"/>
    </source>
</evidence>
<organism evidence="2 3">
    <name type="scientific">Wickerhamomyces pijperi</name>
    <name type="common">Yeast</name>
    <name type="synonym">Pichia pijperi</name>
    <dbReference type="NCBI Taxonomy" id="599730"/>
    <lineage>
        <taxon>Eukaryota</taxon>
        <taxon>Fungi</taxon>
        <taxon>Dikarya</taxon>
        <taxon>Ascomycota</taxon>
        <taxon>Saccharomycotina</taxon>
        <taxon>Saccharomycetes</taxon>
        <taxon>Phaffomycetales</taxon>
        <taxon>Wickerhamomycetaceae</taxon>
        <taxon>Wickerhamomyces</taxon>
    </lineage>
</organism>
<reference evidence="2" key="1">
    <citation type="journal article" date="2021" name="Open Biol.">
        <title>Shared evolutionary footprints suggest mitochondrial oxidative damage underlies multiple complex I losses in fungi.</title>
        <authorList>
            <person name="Schikora-Tamarit M.A."/>
            <person name="Marcet-Houben M."/>
            <person name="Nosek J."/>
            <person name="Gabaldon T."/>
        </authorList>
    </citation>
    <scope>NUCLEOTIDE SEQUENCE</scope>
    <source>
        <strain evidence="2">CBS2887</strain>
    </source>
</reference>
<feature type="compositionally biased region" description="Basic and acidic residues" evidence="1">
    <location>
        <begin position="283"/>
        <end position="292"/>
    </location>
</feature>
<evidence type="ECO:0000313" key="3">
    <source>
        <dbReference type="Proteomes" id="UP000774326"/>
    </source>
</evidence>
<dbReference type="EMBL" id="JAEUBG010001268">
    <property type="protein sequence ID" value="KAH3686651.1"/>
    <property type="molecule type" value="Genomic_DNA"/>
</dbReference>
<protein>
    <submittedName>
        <fullName evidence="2">Uncharacterized protein</fullName>
    </submittedName>
</protein>
<sequence>MVPTAAEPQSIQERPMDSSLHCSKAVDTPPSTMDSSSKIPLSNDASYEASGKSIFSEQVKKFFSNNNNKKVISDQNATQQSPIISAPMEVATEGNGTYQEHHIELIDGTVETQGASWGCENNQINEYVEYQSPSDAPEYTTQEYNEPQLSELDSGVHQLEPQLEAAEDHVQQPYGYNDQPPVDDLHLQVQLPVQQTQQEYYTDPQDPISEPIPVVPPPVSDNAQGHHDELQAVPTEPTPVEPSSHHPFVFNLQDIPTQTNQNRYYADNDNFSPYVDEEEDSAPDPKEEELRP</sequence>
<gene>
    <name evidence="2" type="ORF">WICPIJ_002359</name>
</gene>
<dbReference type="AlphaFoldDB" id="A0A9P8Q9Y5"/>
<feature type="compositionally biased region" description="Polar residues" evidence="1">
    <location>
        <begin position="29"/>
        <end position="45"/>
    </location>
</feature>
<name>A0A9P8Q9Y5_WICPI</name>
<feature type="compositionally biased region" description="Polar residues" evidence="1">
    <location>
        <begin position="254"/>
        <end position="263"/>
    </location>
</feature>
<keyword evidence="3" id="KW-1185">Reference proteome</keyword>
<feature type="region of interest" description="Disordered" evidence="1">
    <location>
        <begin position="1"/>
        <end position="48"/>
    </location>
</feature>
<reference evidence="2" key="2">
    <citation type="submission" date="2021-01" db="EMBL/GenBank/DDBJ databases">
        <authorList>
            <person name="Schikora-Tamarit M.A."/>
        </authorList>
    </citation>
    <scope>NUCLEOTIDE SEQUENCE</scope>
    <source>
        <strain evidence="2">CBS2887</strain>
    </source>
</reference>
<dbReference type="Proteomes" id="UP000774326">
    <property type="component" value="Unassembled WGS sequence"/>
</dbReference>